<dbReference type="CDD" id="cd02523">
    <property type="entry name" value="PC_cytidylyltransferase"/>
    <property type="match status" value="1"/>
</dbReference>
<comment type="caution">
    <text evidence="5">The sequence shown here is derived from an EMBL/GenBank/DDBJ whole genome shotgun (WGS) entry which is preliminary data.</text>
</comment>
<organism evidence="5 6">
    <name type="scientific">Candidatus Uhrbacteria bacterium RIFCSPLOWO2_01_FULL_47_24</name>
    <dbReference type="NCBI Taxonomy" id="1802401"/>
    <lineage>
        <taxon>Bacteria</taxon>
        <taxon>Candidatus Uhriibacteriota</taxon>
    </lineage>
</organism>
<dbReference type="Gene3D" id="3.90.550.10">
    <property type="entry name" value="Spore Coat Polysaccharide Biosynthesis Protein SpsA, Chain A"/>
    <property type="match status" value="1"/>
</dbReference>
<keyword evidence="1" id="KW-0413">Isomerase</keyword>
<reference evidence="5 6" key="1">
    <citation type="journal article" date="2016" name="Nat. Commun.">
        <title>Thousands of microbial genomes shed light on interconnected biogeochemical processes in an aquifer system.</title>
        <authorList>
            <person name="Anantharaman K."/>
            <person name="Brown C.T."/>
            <person name="Hug L.A."/>
            <person name="Sharon I."/>
            <person name="Castelle C.J."/>
            <person name="Probst A.J."/>
            <person name="Thomas B.C."/>
            <person name="Singh A."/>
            <person name="Wilkins M.J."/>
            <person name="Karaoz U."/>
            <person name="Brodie E.L."/>
            <person name="Williams K.H."/>
            <person name="Hubbard S.S."/>
            <person name="Banfield J.F."/>
        </authorList>
    </citation>
    <scope>NUCLEOTIDE SEQUENCE [LARGE SCALE GENOMIC DNA]</scope>
</reference>
<dbReference type="GO" id="GO:0016779">
    <property type="term" value="F:nucleotidyltransferase activity"/>
    <property type="evidence" value="ECO:0007669"/>
    <property type="project" value="UniProtKB-ARBA"/>
</dbReference>
<dbReference type="InterPro" id="IPR015813">
    <property type="entry name" value="Pyrv/PenolPyrv_kinase-like_dom"/>
</dbReference>
<dbReference type="PANTHER" id="PTHR42905:SF7">
    <property type="entry name" value="PHOSPHOENOLPYRUVATE PHOSPHOMUTASE"/>
    <property type="match status" value="1"/>
</dbReference>
<dbReference type="SUPFAM" id="SSF51621">
    <property type="entry name" value="Phosphoenolpyruvate/pyruvate domain"/>
    <property type="match status" value="1"/>
</dbReference>
<evidence type="ECO:0000256" key="3">
    <source>
        <dbReference type="ARBA" id="ARBA00038455"/>
    </source>
</evidence>
<keyword evidence="5" id="KW-0670">Pyruvate</keyword>
<dbReference type="CDD" id="cd00377">
    <property type="entry name" value="ICL_PEPM"/>
    <property type="match status" value="1"/>
</dbReference>
<dbReference type="AlphaFoldDB" id="A0A1F7USP5"/>
<gene>
    <name evidence="5" type="ORF">A3B21_00090</name>
</gene>
<dbReference type="Pfam" id="PF13714">
    <property type="entry name" value="PEP_mutase"/>
    <property type="match status" value="1"/>
</dbReference>
<dbReference type="Proteomes" id="UP000176897">
    <property type="component" value="Unassembled WGS sequence"/>
</dbReference>
<accession>A0A1F7USP5</accession>
<dbReference type="NCBIfam" id="TIGR02320">
    <property type="entry name" value="PEP_mutase"/>
    <property type="match status" value="1"/>
</dbReference>
<dbReference type="GO" id="GO:0050188">
    <property type="term" value="F:phosphoenolpyruvate mutase activity"/>
    <property type="evidence" value="ECO:0007669"/>
    <property type="project" value="UniProtKB-EC"/>
</dbReference>
<dbReference type="InterPro" id="IPR040442">
    <property type="entry name" value="Pyrv_kinase-like_dom_sf"/>
</dbReference>
<dbReference type="Gene3D" id="3.20.20.60">
    <property type="entry name" value="Phosphoenolpyruvate-binding domains"/>
    <property type="match status" value="1"/>
</dbReference>
<dbReference type="InterPro" id="IPR029044">
    <property type="entry name" value="Nucleotide-diphossugar_trans"/>
</dbReference>
<feature type="domain" description="MobA-like NTP transferase" evidence="4">
    <location>
        <begin position="305"/>
        <end position="428"/>
    </location>
</feature>
<evidence type="ECO:0000313" key="5">
    <source>
        <dbReference type="EMBL" id="OGL81311.1"/>
    </source>
</evidence>
<dbReference type="STRING" id="1802401.A3B21_00090"/>
<evidence type="ECO:0000313" key="6">
    <source>
        <dbReference type="Proteomes" id="UP000176897"/>
    </source>
</evidence>
<dbReference type="InterPro" id="IPR012698">
    <property type="entry name" value="PEnolPyrv_PMutase_core"/>
</dbReference>
<dbReference type="PANTHER" id="PTHR42905">
    <property type="entry name" value="PHOSPHOENOLPYRUVATE CARBOXYLASE"/>
    <property type="match status" value="1"/>
</dbReference>
<evidence type="ECO:0000259" key="4">
    <source>
        <dbReference type="Pfam" id="PF12804"/>
    </source>
</evidence>
<comment type="similarity">
    <text evidence="3">Belongs to the isocitrate lyase/PEP mutase superfamily. PEP mutase family.</text>
</comment>
<dbReference type="InterPro" id="IPR025877">
    <property type="entry name" value="MobA-like_NTP_Trfase"/>
</dbReference>
<evidence type="ECO:0000256" key="2">
    <source>
        <dbReference type="ARBA" id="ARBA00024063"/>
    </source>
</evidence>
<dbReference type="Pfam" id="PF12804">
    <property type="entry name" value="NTP_transf_3"/>
    <property type="match status" value="1"/>
</dbReference>
<dbReference type="InterPro" id="IPR039556">
    <property type="entry name" value="ICL/PEPM"/>
</dbReference>
<dbReference type="EC" id="5.4.2.9" evidence="2"/>
<sequence length="556" mass="61581">MGCRIFMKSKAAQLRDLLTGSVLNFLMEAHNGLSAKIVEEAGFAGIWASGLTMSAGLGVRDNNEASWTQVLEVLEFMSDATTIPILVDGDTGYGDFNSVRRLVKKLEQRGVAGLCIEDKLFPKTNSFIKGETQPLAEIEEFSGKIKAAKDTQQDSNFCVVARVEALIAGWGLQEAMRRAEAYHAAGADAILIHSKKKDAGEIFEFAKSWDGRAPLIIVPTMYYSTPTEQFRAHKVSIVIWANHLLRAAVSAMQQTASTIYKEESLMSVEDHMVPVQEIFRLQKAEELIKAEEKYLKSSFIKQPNAIILAASRGSELGELTQARPKAMLPVGGKPILARLVEDFRSHNIRDITVVAGYRPETINIDGIELLHNPDFEHSKDLATLACALQKVKDNTLIMYGDLLLRRYIVRDLLESDAPITIVVDSNVRQKITDKVKGDYVVCNVPDDRSIFRPDAHLVKCLNNAADNPSLQAHGQWIGALLVSGTGQELFKESIKRLQSRPDFSTLSVTDLLDDLVAVGHPPRIMYVSGNWLDVNNLPDVERASAFTQGVTYQRQL</sequence>
<dbReference type="SUPFAM" id="SSF53448">
    <property type="entry name" value="Nucleotide-diphospho-sugar transferases"/>
    <property type="match status" value="1"/>
</dbReference>
<name>A0A1F7USP5_9BACT</name>
<proteinExistence type="inferred from homology"/>
<dbReference type="EMBL" id="MGEJ01000007">
    <property type="protein sequence ID" value="OGL81311.1"/>
    <property type="molecule type" value="Genomic_DNA"/>
</dbReference>
<evidence type="ECO:0000256" key="1">
    <source>
        <dbReference type="ARBA" id="ARBA00023235"/>
    </source>
</evidence>
<protein>
    <recommendedName>
        <fullName evidence="2">phosphoenolpyruvate mutase</fullName>
        <ecNumber evidence="2">5.4.2.9</ecNumber>
    </recommendedName>
</protein>